<keyword evidence="1" id="KW-0812">Transmembrane</keyword>
<organism evidence="2">
    <name type="scientific">marine sediment metagenome</name>
    <dbReference type="NCBI Taxonomy" id="412755"/>
    <lineage>
        <taxon>unclassified sequences</taxon>
        <taxon>metagenomes</taxon>
        <taxon>ecological metagenomes</taxon>
    </lineage>
</organism>
<feature type="transmembrane region" description="Helical" evidence="1">
    <location>
        <begin position="50"/>
        <end position="70"/>
    </location>
</feature>
<accession>X1KCT4</accession>
<dbReference type="AlphaFoldDB" id="X1KCT4"/>
<evidence type="ECO:0008006" key="3">
    <source>
        <dbReference type="Google" id="ProtNLM"/>
    </source>
</evidence>
<name>X1KCT4_9ZZZZ</name>
<reference evidence="2" key="1">
    <citation type="journal article" date="2014" name="Front. Microbiol.">
        <title>High frequency of phylogenetically diverse reductive dehalogenase-homologous genes in deep subseafloor sedimentary metagenomes.</title>
        <authorList>
            <person name="Kawai M."/>
            <person name="Futagami T."/>
            <person name="Toyoda A."/>
            <person name="Takaki Y."/>
            <person name="Nishi S."/>
            <person name="Hori S."/>
            <person name="Arai W."/>
            <person name="Tsubouchi T."/>
            <person name="Morono Y."/>
            <person name="Uchiyama I."/>
            <person name="Ito T."/>
            <person name="Fujiyama A."/>
            <person name="Inagaki F."/>
            <person name="Takami H."/>
        </authorList>
    </citation>
    <scope>NUCLEOTIDE SEQUENCE</scope>
    <source>
        <strain evidence="2">Expedition CK06-06</strain>
    </source>
</reference>
<dbReference type="EMBL" id="BARU01044651">
    <property type="protein sequence ID" value="GAH79878.1"/>
    <property type="molecule type" value="Genomic_DNA"/>
</dbReference>
<dbReference type="InterPro" id="IPR013783">
    <property type="entry name" value="Ig-like_fold"/>
</dbReference>
<gene>
    <name evidence="2" type="ORF">S03H2_68022</name>
</gene>
<keyword evidence="1" id="KW-1133">Transmembrane helix</keyword>
<protein>
    <recommendedName>
        <fullName evidence="3">Fibronectin type-III domain-containing protein</fullName>
    </recommendedName>
</protein>
<dbReference type="Gene3D" id="2.60.40.10">
    <property type="entry name" value="Immunoglobulins"/>
    <property type="match status" value="1"/>
</dbReference>
<proteinExistence type="predicted"/>
<comment type="caution">
    <text evidence="2">The sequence shown here is derived from an EMBL/GenBank/DDBJ whole genome shotgun (WGS) entry which is preliminary data.</text>
</comment>
<evidence type="ECO:0000256" key="1">
    <source>
        <dbReference type="SAM" id="Phobius"/>
    </source>
</evidence>
<keyword evidence="1" id="KW-0472">Membrane</keyword>
<feature type="non-terminal residue" evidence="2">
    <location>
        <position position="1"/>
    </location>
</feature>
<evidence type="ECO:0000313" key="2">
    <source>
        <dbReference type="EMBL" id="GAH79878.1"/>
    </source>
</evidence>
<sequence>PSPKGEKLDPTKKEEPYYWRVKAIDSASNESQWSAPGSFYVGGFLWPGRIIYLWWALSVVGAVFFGYWLGKRRAYYSY</sequence>